<feature type="region of interest" description="Disordered" evidence="1">
    <location>
        <begin position="38"/>
        <end position="68"/>
    </location>
</feature>
<feature type="compositionally biased region" description="Basic and acidic residues" evidence="1">
    <location>
        <begin position="46"/>
        <end position="68"/>
    </location>
</feature>
<feature type="region of interest" description="Disordered" evidence="1">
    <location>
        <begin position="97"/>
        <end position="116"/>
    </location>
</feature>
<evidence type="ECO:0000313" key="2">
    <source>
        <dbReference type="EMBL" id="KAK9020539.1"/>
    </source>
</evidence>
<protein>
    <submittedName>
        <fullName evidence="2">Uncharacterized protein</fullName>
    </submittedName>
</protein>
<sequence length="157" mass="16933">MPPSCLGCNTFGHLDKVGPEKYQPNEKSVQVWKVKETVTSSSEFGESSKAKKGSGEADLEKGSVHVDDPVNQSLNSLNICEKAIDDPIDIEFPSLQDSMKKKGKGRGRGAKSVSLAGSTNKIETLVECPIASEVRRQPRVASQGVANLLQELHGKKK</sequence>
<evidence type="ECO:0000256" key="1">
    <source>
        <dbReference type="SAM" id="MobiDB-lite"/>
    </source>
</evidence>
<keyword evidence="3" id="KW-1185">Reference proteome</keyword>
<accession>A0ABR2S6J5</accession>
<dbReference type="EMBL" id="JBBPBN010000016">
    <property type="protein sequence ID" value="KAK9020539.1"/>
    <property type="molecule type" value="Genomic_DNA"/>
</dbReference>
<reference evidence="2 3" key="1">
    <citation type="journal article" date="2024" name="G3 (Bethesda)">
        <title>Genome assembly of Hibiscus sabdariffa L. provides insights into metabolisms of medicinal natural products.</title>
        <authorList>
            <person name="Kim T."/>
        </authorList>
    </citation>
    <scope>NUCLEOTIDE SEQUENCE [LARGE SCALE GENOMIC DNA]</scope>
    <source>
        <strain evidence="2">TK-2024</strain>
        <tissue evidence="2">Old leaves</tissue>
    </source>
</reference>
<gene>
    <name evidence="2" type="ORF">V6N11_010559</name>
</gene>
<name>A0ABR2S6J5_9ROSI</name>
<evidence type="ECO:0000313" key="3">
    <source>
        <dbReference type="Proteomes" id="UP001396334"/>
    </source>
</evidence>
<proteinExistence type="predicted"/>
<dbReference type="Proteomes" id="UP001396334">
    <property type="component" value="Unassembled WGS sequence"/>
</dbReference>
<comment type="caution">
    <text evidence="2">The sequence shown here is derived from an EMBL/GenBank/DDBJ whole genome shotgun (WGS) entry which is preliminary data.</text>
</comment>
<organism evidence="2 3">
    <name type="scientific">Hibiscus sabdariffa</name>
    <name type="common">roselle</name>
    <dbReference type="NCBI Taxonomy" id="183260"/>
    <lineage>
        <taxon>Eukaryota</taxon>
        <taxon>Viridiplantae</taxon>
        <taxon>Streptophyta</taxon>
        <taxon>Embryophyta</taxon>
        <taxon>Tracheophyta</taxon>
        <taxon>Spermatophyta</taxon>
        <taxon>Magnoliopsida</taxon>
        <taxon>eudicotyledons</taxon>
        <taxon>Gunneridae</taxon>
        <taxon>Pentapetalae</taxon>
        <taxon>rosids</taxon>
        <taxon>malvids</taxon>
        <taxon>Malvales</taxon>
        <taxon>Malvaceae</taxon>
        <taxon>Malvoideae</taxon>
        <taxon>Hibiscus</taxon>
    </lineage>
</organism>